<dbReference type="PROSITE" id="PS51257">
    <property type="entry name" value="PROKAR_LIPOPROTEIN"/>
    <property type="match status" value="1"/>
</dbReference>
<evidence type="ECO:0000313" key="2">
    <source>
        <dbReference type="Proteomes" id="UP000245535"/>
    </source>
</evidence>
<dbReference type="EMBL" id="QGDO01000001">
    <property type="protein sequence ID" value="PWJ44244.1"/>
    <property type="molecule type" value="Genomic_DNA"/>
</dbReference>
<dbReference type="AlphaFoldDB" id="A0A315ZHQ7"/>
<keyword evidence="2" id="KW-1185">Reference proteome</keyword>
<name>A0A315ZHQ7_SEDFL</name>
<protein>
    <submittedName>
        <fullName evidence="1">Uncharacterized protein</fullName>
    </submittedName>
</protein>
<sequence length="180" mass="21651">MKIQYILFLILLTLATIFGCQDSKLERQYNCHWYIEGDTLYYIFKHYTNGKKEIYFDVNQDFVYDEYSQLDTMLNSIDNGFYFHSWLIKKIEKPEHSYTTFIRYLDDSCQVNFDTLILDYKVGALDVDSCYVYSIDVNDTINDYLFNKLVVYIDFTRELIVKAEHKRDQSLLFIVKDEIK</sequence>
<dbReference type="Proteomes" id="UP000245535">
    <property type="component" value="Unassembled WGS sequence"/>
</dbReference>
<comment type="caution">
    <text evidence="1">The sequence shown here is derived from an EMBL/GenBank/DDBJ whole genome shotgun (WGS) entry which is preliminary data.</text>
</comment>
<dbReference type="RefSeq" id="WP_109615752.1">
    <property type="nucleotide sequence ID" value="NZ_QGDO01000001.1"/>
</dbReference>
<organism evidence="1 2">
    <name type="scientific">Sediminitomix flava</name>
    <dbReference type="NCBI Taxonomy" id="379075"/>
    <lineage>
        <taxon>Bacteria</taxon>
        <taxon>Pseudomonadati</taxon>
        <taxon>Bacteroidota</taxon>
        <taxon>Cytophagia</taxon>
        <taxon>Cytophagales</taxon>
        <taxon>Flammeovirgaceae</taxon>
        <taxon>Sediminitomix</taxon>
    </lineage>
</organism>
<proteinExistence type="predicted"/>
<accession>A0A315ZHQ7</accession>
<gene>
    <name evidence="1" type="ORF">BC781_101594</name>
</gene>
<reference evidence="1 2" key="1">
    <citation type="submission" date="2018-03" db="EMBL/GenBank/DDBJ databases">
        <title>Genomic Encyclopedia of Archaeal and Bacterial Type Strains, Phase II (KMG-II): from individual species to whole genera.</title>
        <authorList>
            <person name="Goeker M."/>
        </authorList>
    </citation>
    <scope>NUCLEOTIDE SEQUENCE [LARGE SCALE GENOMIC DNA]</scope>
    <source>
        <strain evidence="1 2">DSM 28229</strain>
    </source>
</reference>
<evidence type="ECO:0000313" key="1">
    <source>
        <dbReference type="EMBL" id="PWJ44244.1"/>
    </source>
</evidence>